<feature type="active site" description="Nucleophile" evidence="10 11">
    <location>
        <position position="413"/>
    </location>
</feature>
<evidence type="ECO:0000256" key="9">
    <source>
        <dbReference type="ARBA" id="ARBA00023277"/>
    </source>
</evidence>
<dbReference type="Gene3D" id="3.20.20.80">
    <property type="entry name" value="Glycosidases"/>
    <property type="match status" value="1"/>
</dbReference>
<comment type="subunit">
    <text evidence="10">Monomer.</text>
</comment>
<comment type="pathway">
    <text evidence="3 10">Glycan biosynthesis; glycogen biosynthesis.</text>
</comment>
<dbReference type="InterPro" id="IPR004193">
    <property type="entry name" value="Glyco_hydro_13_N"/>
</dbReference>
<keyword evidence="5 10" id="KW-0321">Glycogen metabolism</keyword>
<dbReference type="NCBIfam" id="TIGR01515">
    <property type="entry name" value="branching_enzym"/>
    <property type="match status" value="1"/>
</dbReference>
<dbReference type="Pfam" id="PF02922">
    <property type="entry name" value="CBM_48"/>
    <property type="match status" value="1"/>
</dbReference>
<dbReference type="FunFam" id="2.60.40.10:FF:000169">
    <property type="entry name" value="1,4-alpha-glucan branching enzyme GlgB"/>
    <property type="match status" value="1"/>
</dbReference>
<dbReference type="RefSeq" id="WP_100163783.1">
    <property type="nucleotide sequence ID" value="NZ_PGTB01000098.1"/>
</dbReference>
<dbReference type="InterPro" id="IPR014756">
    <property type="entry name" value="Ig_E-set"/>
</dbReference>
<dbReference type="CDD" id="cd02855">
    <property type="entry name" value="E_set_GBE_prok_N"/>
    <property type="match status" value="1"/>
</dbReference>
<organism evidence="13 14">
    <name type="scientific">Pseudooceanicola lipolyticus</name>
    <dbReference type="NCBI Taxonomy" id="2029104"/>
    <lineage>
        <taxon>Bacteria</taxon>
        <taxon>Pseudomonadati</taxon>
        <taxon>Pseudomonadota</taxon>
        <taxon>Alphaproteobacteria</taxon>
        <taxon>Rhodobacterales</taxon>
        <taxon>Paracoccaceae</taxon>
        <taxon>Pseudooceanicola</taxon>
    </lineage>
</organism>
<dbReference type="PANTHER" id="PTHR43651">
    <property type="entry name" value="1,4-ALPHA-GLUCAN-BRANCHING ENZYME"/>
    <property type="match status" value="1"/>
</dbReference>
<evidence type="ECO:0000313" key="13">
    <source>
        <dbReference type="EMBL" id="PJE35332.1"/>
    </source>
</evidence>
<protein>
    <recommendedName>
        <fullName evidence="10">1,4-alpha-glucan branching enzyme GlgB</fullName>
        <ecNumber evidence="10">2.4.1.18</ecNumber>
    </recommendedName>
    <alternativeName>
        <fullName evidence="10">1,4-alpha-D-glucan:1,4-alpha-D-glucan 6-glucosyl-transferase</fullName>
    </alternativeName>
    <alternativeName>
        <fullName evidence="10">Alpha-(1-&gt;4)-glucan branching enzyme</fullName>
    </alternativeName>
    <alternativeName>
        <fullName evidence="10">Glycogen branching enzyme</fullName>
        <shortName evidence="10">BE</shortName>
    </alternativeName>
</protein>
<dbReference type="GO" id="GO:0005829">
    <property type="term" value="C:cytosol"/>
    <property type="evidence" value="ECO:0007669"/>
    <property type="project" value="TreeGrafter"/>
</dbReference>
<keyword evidence="8 10" id="KW-0320">Glycogen biosynthesis</keyword>
<dbReference type="UniPathway" id="UPA00164"/>
<dbReference type="Pfam" id="PF02806">
    <property type="entry name" value="Alpha-amylase_C"/>
    <property type="match status" value="1"/>
</dbReference>
<dbReference type="OrthoDB" id="9800174at2"/>
<dbReference type="GO" id="GO:0005978">
    <property type="term" value="P:glycogen biosynthetic process"/>
    <property type="evidence" value="ECO:0007669"/>
    <property type="project" value="UniProtKB-UniRule"/>
</dbReference>
<dbReference type="Proteomes" id="UP000231553">
    <property type="component" value="Unassembled WGS sequence"/>
</dbReference>
<comment type="caution">
    <text evidence="13">The sequence shown here is derived from an EMBL/GenBank/DDBJ whole genome shotgun (WGS) entry which is preliminary data.</text>
</comment>
<dbReference type="SUPFAM" id="SSF51011">
    <property type="entry name" value="Glycosyl hydrolase domain"/>
    <property type="match status" value="1"/>
</dbReference>
<keyword evidence="9 10" id="KW-0119">Carbohydrate metabolism</keyword>
<dbReference type="SUPFAM" id="SSF51445">
    <property type="entry name" value="(Trans)glycosidases"/>
    <property type="match status" value="1"/>
</dbReference>
<evidence type="ECO:0000259" key="12">
    <source>
        <dbReference type="SMART" id="SM00642"/>
    </source>
</evidence>
<evidence type="ECO:0000256" key="11">
    <source>
        <dbReference type="PIRSR" id="PIRSR000463-1"/>
    </source>
</evidence>
<reference evidence="13 14" key="1">
    <citation type="journal article" date="2018" name="Int. J. Syst. Evol. Microbiol.">
        <title>Pseudooceanicola lipolyticus sp. nov., a marine alphaproteobacterium, reclassification of Oceanicola flagellatus as Pseudooceanicola flagellatus comb. nov. and emended description of the genus Pseudooceanicola.</title>
        <authorList>
            <person name="Huang M.-M."/>
            <person name="Guo L.-L."/>
            <person name="Wu Y.-H."/>
            <person name="Lai Q.-L."/>
            <person name="Shao Z.-Z."/>
            <person name="Wang C.-S."/>
            <person name="Wu M."/>
            <person name="Xu X.-W."/>
        </authorList>
    </citation>
    <scope>NUCLEOTIDE SEQUENCE [LARGE SCALE GENOMIC DNA]</scope>
    <source>
        <strain evidence="13 14">157</strain>
    </source>
</reference>
<keyword evidence="14" id="KW-1185">Reference proteome</keyword>
<dbReference type="InterPro" id="IPR017853">
    <property type="entry name" value="GH"/>
</dbReference>
<dbReference type="SUPFAM" id="SSF81296">
    <property type="entry name" value="E set domains"/>
    <property type="match status" value="1"/>
</dbReference>
<evidence type="ECO:0000256" key="3">
    <source>
        <dbReference type="ARBA" id="ARBA00004964"/>
    </source>
</evidence>
<dbReference type="FunFam" id="3.20.20.80:FF:000003">
    <property type="entry name" value="1,4-alpha-glucan branching enzyme GlgB"/>
    <property type="match status" value="1"/>
</dbReference>
<dbReference type="InterPro" id="IPR054169">
    <property type="entry name" value="GlgB_N"/>
</dbReference>
<comment type="function">
    <text evidence="2 10">Catalyzes the formation of the alpha-1,6-glucosidic linkages in glycogen by scission of a 1,4-alpha-linked oligosaccharide from growing alpha-1,4-glucan chains and the subsequent attachment of the oligosaccharide to the alpha-1,6 position.</text>
</comment>
<dbReference type="GO" id="GO:0004553">
    <property type="term" value="F:hydrolase activity, hydrolyzing O-glycosyl compounds"/>
    <property type="evidence" value="ECO:0007669"/>
    <property type="project" value="InterPro"/>
</dbReference>
<dbReference type="InterPro" id="IPR006048">
    <property type="entry name" value="A-amylase/branching_C"/>
</dbReference>
<dbReference type="InterPro" id="IPR006407">
    <property type="entry name" value="GlgB"/>
</dbReference>
<dbReference type="NCBIfam" id="NF003811">
    <property type="entry name" value="PRK05402.1"/>
    <property type="match status" value="1"/>
</dbReference>
<evidence type="ECO:0000256" key="1">
    <source>
        <dbReference type="ARBA" id="ARBA00000826"/>
    </source>
</evidence>
<evidence type="ECO:0000256" key="2">
    <source>
        <dbReference type="ARBA" id="ARBA00002953"/>
    </source>
</evidence>
<comment type="similarity">
    <text evidence="4 10">Belongs to the glycosyl hydrolase 13 family. GlgB subfamily.</text>
</comment>
<dbReference type="Pfam" id="PF22019">
    <property type="entry name" value="GlgB_N"/>
    <property type="match status" value="1"/>
</dbReference>
<accession>A0A2M8IXU3</accession>
<gene>
    <name evidence="10" type="primary">glgB</name>
    <name evidence="13" type="ORF">CVM52_17675</name>
</gene>
<evidence type="ECO:0000256" key="6">
    <source>
        <dbReference type="ARBA" id="ARBA00022676"/>
    </source>
</evidence>
<dbReference type="NCBIfam" id="NF008967">
    <property type="entry name" value="PRK12313.1"/>
    <property type="match status" value="1"/>
</dbReference>
<keyword evidence="6 10" id="KW-0328">Glycosyltransferase</keyword>
<dbReference type="InterPro" id="IPR006047">
    <property type="entry name" value="GH13_cat_dom"/>
</dbReference>
<name>A0A2M8IXU3_9RHOB</name>
<dbReference type="Gene3D" id="2.60.40.1180">
    <property type="entry name" value="Golgi alpha-mannosidase II"/>
    <property type="match status" value="1"/>
</dbReference>
<keyword evidence="7 10" id="KW-0808">Transferase</keyword>
<dbReference type="PANTHER" id="PTHR43651:SF3">
    <property type="entry name" value="1,4-ALPHA-GLUCAN-BRANCHING ENZYME"/>
    <property type="match status" value="1"/>
</dbReference>
<comment type="catalytic activity">
    <reaction evidence="1 10">
        <text>Transfers a segment of a (1-&gt;4)-alpha-D-glucan chain to a primary hydroxy group in a similar glucan chain.</text>
        <dbReference type="EC" id="2.4.1.18"/>
    </reaction>
</comment>
<sequence length="733" mass="81912">MGPDTPPPAVAYGDPEKTDRLVRGLFDDPFALLGPHKHGRVRHVAAFDPGARRMWAVTAGKRHELAPVEHRSGLFFGKVPGTKPYHLRGEDAGVGGWEFEDPYRFGPVITGFDEYLIGEGTHRRLWEVLGAHVIEHEGQTGTHFAVWAPSALRVSVVGEFNHWDPRRHVMRRRGSTGVWEIFLPGIGEQTRYKYDILNRDGRPLPQKADPVGFGSEHPPSTASVVRDLRGYGWSDGDWMDSRAGRHARTAPISIYEVHLGSWRRKPGGRPISYVEAAEELVGYAADMGFTHIELLPVSEHPFDGSWGYQPIGLFAPTIRHGPPNEFRDLVNAAHRAGLGVILDWVPGHFPSDIHGLSRFDGTALYEHADPREGFHHDWNTLIYNYGRREVANYLIANAIYWLSEYHADGLRVDAVASMLYRDYSRKEGEWVPNKDGGRENYEAIAMLQGMNTAAYGDVPGVLTAAEESTSYPGVSQPVHDGGLGFGFKWNMGWMNDTLSYIGRQPVHRRHHHNEMTFGLHYAFSENFILPISHDEVVHGKGSMLARMPGTEWEKFANLRAYYGFMWGHPGKKLLFMGQEFGQAQEWNHDGEIDWAAAGAPLNAGLRRLVRDLNTLYRERPALHVRDCEAEGFRWIVGDDADQSVFAWLRHGQAGDADVAVICNFTPVERDAYRIGLPQAGQWREVLNSDAALYGGGNRGNLGGITARPDPSHGLPASATLRLPPLSCLYLVKD</sequence>
<dbReference type="EMBL" id="PGTB01000098">
    <property type="protein sequence ID" value="PJE35332.1"/>
    <property type="molecule type" value="Genomic_DNA"/>
</dbReference>
<dbReference type="GO" id="GO:0003844">
    <property type="term" value="F:1,4-alpha-glucan branching enzyme activity"/>
    <property type="evidence" value="ECO:0007669"/>
    <property type="project" value="UniProtKB-UniRule"/>
</dbReference>
<dbReference type="FunFam" id="2.60.40.1180:FF:000002">
    <property type="entry name" value="1,4-alpha-glucan branching enzyme GlgB"/>
    <property type="match status" value="1"/>
</dbReference>
<dbReference type="InterPro" id="IPR013780">
    <property type="entry name" value="Glyco_hydro_b"/>
</dbReference>
<feature type="domain" description="Glycosyl hydrolase family 13 catalytic" evidence="12">
    <location>
        <begin position="256"/>
        <end position="623"/>
    </location>
</feature>
<evidence type="ECO:0000256" key="7">
    <source>
        <dbReference type="ARBA" id="ARBA00022679"/>
    </source>
</evidence>
<dbReference type="CDD" id="cd11322">
    <property type="entry name" value="AmyAc_Glg_BE"/>
    <property type="match status" value="1"/>
</dbReference>
<dbReference type="SMART" id="SM00642">
    <property type="entry name" value="Aamy"/>
    <property type="match status" value="1"/>
</dbReference>
<dbReference type="HAMAP" id="MF_00685">
    <property type="entry name" value="GlgB"/>
    <property type="match status" value="1"/>
</dbReference>
<dbReference type="PIRSF" id="PIRSF000463">
    <property type="entry name" value="GlgB"/>
    <property type="match status" value="1"/>
</dbReference>
<evidence type="ECO:0000256" key="10">
    <source>
        <dbReference type="HAMAP-Rule" id="MF_00685"/>
    </source>
</evidence>
<evidence type="ECO:0000256" key="4">
    <source>
        <dbReference type="ARBA" id="ARBA00009000"/>
    </source>
</evidence>
<proteinExistence type="inferred from homology"/>
<dbReference type="EC" id="2.4.1.18" evidence="10"/>
<dbReference type="AlphaFoldDB" id="A0A2M8IXU3"/>
<dbReference type="InterPro" id="IPR037439">
    <property type="entry name" value="Branching_enzy"/>
</dbReference>
<evidence type="ECO:0000256" key="5">
    <source>
        <dbReference type="ARBA" id="ARBA00022600"/>
    </source>
</evidence>
<feature type="active site" description="Proton donor" evidence="10 11">
    <location>
        <position position="466"/>
    </location>
</feature>
<dbReference type="GO" id="GO:0043169">
    <property type="term" value="F:cation binding"/>
    <property type="evidence" value="ECO:0007669"/>
    <property type="project" value="InterPro"/>
</dbReference>
<dbReference type="Gene3D" id="2.60.40.10">
    <property type="entry name" value="Immunoglobulins"/>
    <property type="match status" value="1"/>
</dbReference>
<evidence type="ECO:0000313" key="14">
    <source>
        <dbReference type="Proteomes" id="UP000231553"/>
    </source>
</evidence>
<dbReference type="InterPro" id="IPR044143">
    <property type="entry name" value="GlgB_N_E_set_prok"/>
</dbReference>
<evidence type="ECO:0000256" key="8">
    <source>
        <dbReference type="ARBA" id="ARBA00023056"/>
    </source>
</evidence>
<dbReference type="InterPro" id="IPR013783">
    <property type="entry name" value="Ig-like_fold"/>
</dbReference>